<dbReference type="PANTHER" id="PTHR43730:SF1">
    <property type="entry name" value="BETA-MANNOSIDASE"/>
    <property type="match status" value="1"/>
</dbReference>
<evidence type="ECO:0000256" key="1">
    <source>
        <dbReference type="ARBA" id="ARBA00023295"/>
    </source>
</evidence>
<dbReference type="GO" id="GO:0004567">
    <property type="term" value="F:beta-mannosidase activity"/>
    <property type="evidence" value="ECO:0007669"/>
    <property type="project" value="TreeGrafter"/>
</dbReference>
<dbReference type="Proteomes" id="UP000614216">
    <property type="component" value="Unassembled WGS sequence"/>
</dbReference>
<name>A0A937FTH8_9BACT</name>
<keyword evidence="1" id="KW-0378">Hydrolase</keyword>
<keyword evidence="1" id="KW-0326">Glycosidase</keyword>
<dbReference type="EMBL" id="JAEUGD010000014">
    <property type="protein sequence ID" value="MBL6445469.1"/>
    <property type="molecule type" value="Genomic_DNA"/>
</dbReference>
<dbReference type="Gene3D" id="3.20.20.80">
    <property type="entry name" value="Glycosidases"/>
    <property type="match status" value="1"/>
</dbReference>
<dbReference type="RefSeq" id="WP_202855011.1">
    <property type="nucleotide sequence ID" value="NZ_JAEUGD010000014.1"/>
</dbReference>
<accession>A0A937FTH8</accession>
<dbReference type="AlphaFoldDB" id="A0A937FTH8"/>
<organism evidence="2 3">
    <name type="scientific">Fulvivirga marina</name>
    <dbReference type="NCBI Taxonomy" id="2494733"/>
    <lineage>
        <taxon>Bacteria</taxon>
        <taxon>Pseudomonadati</taxon>
        <taxon>Bacteroidota</taxon>
        <taxon>Cytophagia</taxon>
        <taxon>Cytophagales</taxon>
        <taxon>Fulvivirgaceae</taxon>
        <taxon>Fulvivirga</taxon>
    </lineage>
</organism>
<keyword evidence="3" id="KW-1185">Reference proteome</keyword>
<evidence type="ECO:0000313" key="3">
    <source>
        <dbReference type="Proteomes" id="UP000614216"/>
    </source>
</evidence>
<dbReference type="GO" id="GO:0006516">
    <property type="term" value="P:glycoprotein catabolic process"/>
    <property type="evidence" value="ECO:0007669"/>
    <property type="project" value="TreeGrafter"/>
</dbReference>
<proteinExistence type="predicted"/>
<dbReference type="InterPro" id="IPR017853">
    <property type="entry name" value="GH"/>
</dbReference>
<reference evidence="2" key="1">
    <citation type="submission" date="2021-01" db="EMBL/GenBank/DDBJ databases">
        <title>Fulvivirga kasyanovii gen. nov., sp nov., a novel member of the phylum Bacteroidetes isolated from seawater in a mussel farm.</title>
        <authorList>
            <person name="Zhao L.-H."/>
            <person name="Wang Z.-J."/>
        </authorList>
    </citation>
    <scope>NUCLEOTIDE SEQUENCE</scope>
    <source>
        <strain evidence="2">29W222</strain>
    </source>
</reference>
<sequence length="93" mass="10787">MEANCIPSGSFLDRVTQENCQEVFDKSVASNMNMLRVWRVGIHENDEFYDLSGIHGILTWQDFMFACSMYPRDEAFLKNAEKEDWGLMNSVIL</sequence>
<dbReference type="PANTHER" id="PTHR43730">
    <property type="entry name" value="BETA-MANNOSIDASE"/>
    <property type="match status" value="1"/>
</dbReference>
<dbReference type="InterPro" id="IPR050887">
    <property type="entry name" value="Beta-mannosidase_GH2"/>
</dbReference>
<protein>
    <submittedName>
        <fullName evidence="2">Uncharacterized protein</fullName>
    </submittedName>
</protein>
<gene>
    <name evidence="2" type="ORF">JMN32_04070</name>
</gene>
<evidence type="ECO:0000313" key="2">
    <source>
        <dbReference type="EMBL" id="MBL6445469.1"/>
    </source>
</evidence>
<comment type="caution">
    <text evidence="2">The sequence shown here is derived from an EMBL/GenBank/DDBJ whole genome shotgun (WGS) entry which is preliminary data.</text>
</comment>
<dbReference type="SUPFAM" id="SSF51445">
    <property type="entry name" value="(Trans)glycosidases"/>
    <property type="match status" value="1"/>
</dbReference>